<dbReference type="EMBL" id="CP017839">
    <property type="protein sequence ID" value="APA98225.1"/>
    <property type="molecule type" value="Genomic_DNA"/>
</dbReference>
<dbReference type="InterPro" id="IPR038670">
    <property type="entry name" value="HslJ-like_sf"/>
</dbReference>
<dbReference type="PANTHER" id="PTHR35535:SF2">
    <property type="entry name" value="DUF306 DOMAIN-CONTAINING PROTEIN"/>
    <property type="match status" value="1"/>
</dbReference>
<gene>
    <name evidence="3" type="ORF">NS506_04177</name>
</gene>
<keyword evidence="1" id="KW-0732">Signal</keyword>
<dbReference type="KEGG" id="nsr:NS506_04177"/>
<feature type="signal peptide" evidence="1">
    <location>
        <begin position="1"/>
        <end position="16"/>
    </location>
</feature>
<name>A0ABC8AVX6_9NOCA</name>
<dbReference type="Proteomes" id="UP000180166">
    <property type="component" value="Chromosome"/>
</dbReference>
<feature type="domain" description="DUF306" evidence="2">
    <location>
        <begin position="36"/>
        <end position="133"/>
    </location>
</feature>
<dbReference type="InterPro" id="IPR053147">
    <property type="entry name" value="Hsp_HslJ-like"/>
</dbReference>
<evidence type="ECO:0000313" key="4">
    <source>
        <dbReference type="Proteomes" id="UP000180166"/>
    </source>
</evidence>
<feature type="domain" description="DUF306" evidence="2">
    <location>
        <begin position="145"/>
        <end position="254"/>
    </location>
</feature>
<dbReference type="InterPro" id="IPR005184">
    <property type="entry name" value="DUF306_Meta_HslJ"/>
</dbReference>
<evidence type="ECO:0000313" key="3">
    <source>
        <dbReference type="EMBL" id="APA98225.1"/>
    </source>
</evidence>
<dbReference type="PROSITE" id="PS51257">
    <property type="entry name" value="PROKAR_LIPOPROTEIN"/>
    <property type="match status" value="1"/>
</dbReference>
<protein>
    <recommendedName>
        <fullName evidence="2">DUF306 domain-containing protein</fullName>
    </recommendedName>
</protein>
<dbReference type="Gene3D" id="2.40.128.270">
    <property type="match status" value="2"/>
</dbReference>
<dbReference type="RefSeq" id="WP_071344077.1">
    <property type="nucleotide sequence ID" value="NZ_CP017839.1"/>
</dbReference>
<evidence type="ECO:0000256" key="1">
    <source>
        <dbReference type="SAM" id="SignalP"/>
    </source>
</evidence>
<proteinExistence type="predicted"/>
<sequence length="259" mass="26492">MSANRVWVLLALTAVAAAGCSSSGGVGDTPPASPMGRSFVSTAVSGTPIPGGGPLTLHFADGRVSATAGCNTATGPVDLQGNTLHVGKMATTLMGCPGDLAGADGWQDGLLRSQPTWTLVGDTLTLEGNGSTVTLLDRKAANPDKPLTGTTWIVTALLRPEAEVRSATLDEVRPTLTITPDGKVSGTAGCNTVTGTAAIDADTITFTLATTRKMCEPQVMELETQVLQALDGKTTATIDSDQLTLRNSTNNTGLKLRAQ</sequence>
<dbReference type="AlphaFoldDB" id="A0ABC8AVX6"/>
<dbReference type="PANTHER" id="PTHR35535">
    <property type="entry name" value="HEAT SHOCK PROTEIN HSLJ"/>
    <property type="match status" value="1"/>
</dbReference>
<evidence type="ECO:0000259" key="2">
    <source>
        <dbReference type="Pfam" id="PF03724"/>
    </source>
</evidence>
<dbReference type="Pfam" id="PF03724">
    <property type="entry name" value="META"/>
    <property type="match status" value="2"/>
</dbReference>
<reference evidence="3 4" key="1">
    <citation type="submission" date="2016-10" db="EMBL/GenBank/DDBJ databases">
        <title>Genome sequence of Nocardia seriolae strain EM150506, isolated from Anguila japonica.</title>
        <authorList>
            <person name="Han H.-J."/>
        </authorList>
    </citation>
    <scope>NUCLEOTIDE SEQUENCE [LARGE SCALE GENOMIC DNA]</scope>
    <source>
        <strain evidence="3 4">EM150506</strain>
    </source>
</reference>
<accession>A0ABC8AVX6</accession>
<feature type="chain" id="PRO_5044882525" description="DUF306 domain-containing protein" evidence="1">
    <location>
        <begin position="17"/>
        <end position="259"/>
    </location>
</feature>
<organism evidence="3 4">
    <name type="scientific">Nocardia seriolae</name>
    <dbReference type="NCBI Taxonomy" id="37332"/>
    <lineage>
        <taxon>Bacteria</taxon>
        <taxon>Bacillati</taxon>
        <taxon>Actinomycetota</taxon>
        <taxon>Actinomycetes</taxon>
        <taxon>Mycobacteriales</taxon>
        <taxon>Nocardiaceae</taxon>
        <taxon>Nocardia</taxon>
    </lineage>
</organism>